<protein>
    <recommendedName>
        <fullName evidence="3">Phage tail protein</fullName>
    </recommendedName>
</protein>
<organism evidence="1 2">
    <name type="scientific">Roseateles asaccharophilus</name>
    <dbReference type="NCBI Taxonomy" id="582607"/>
    <lineage>
        <taxon>Bacteria</taxon>
        <taxon>Pseudomonadati</taxon>
        <taxon>Pseudomonadota</taxon>
        <taxon>Betaproteobacteria</taxon>
        <taxon>Burkholderiales</taxon>
        <taxon>Sphaerotilaceae</taxon>
        <taxon>Roseateles</taxon>
    </lineage>
</organism>
<reference evidence="1 2" key="1">
    <citation type="submission" date="2023-07" db="EMBL/GenBank/DDBJ databases">
        <title>Sorghum-associated microbial communities from plants grown in Nebraska, USA.</title>
        <authorList>
            <person name="Schachtman D."/>
        </authorList>
    </citation>
    <scope>NUCLEOTIDE SEQUENCE [LARGE SCALE GENOMIC DNA]</scope>
    <source>
        <strain evidence="1 2">BE316</strain>
    </source>
</reference>
<keyword evidence="2" id="KW-1185">Reference proteome</keyword>
<sequence>MTGNLRIISTNEADEAVLDSSDFLAALPVGNLQLQGRARVARTSNAAGLKLIEGEWPNPRVLTACVLQGHNLTSSATWRLQCWSGVGQTGDLTYDSGTQRALRRIGWGLFGFGLVPWGSTVFTDWERAFSVLWFAAIAARSWRITLADAGNPAGYLQAKRLLMGSYFEPAVNAEYGLELTWREDTTQQRTQASTLRSDAGPQYRRLAGNLSHLDAIERARFMELCRKVGMRREIFVSVFPGTGSTQERDYALLGKFTVMPDGAHGNPASWQNNFTIEES</sequence>
<name>A0ABU2A3L2_9BURK</name>
<proteinExistence type="predicted"/>
<dbReference type="RefSeq" id="WP_310325332.1">
    <property type="nucleotide sequence ID" value="NZ_JAVDXV010000001.1"/>
</dbReference>
<comment type="caution">
    <text evidence="1">The sequence shown here is derived from an EMBL/GenBank/DDBJ whole genome shotgun (WGS) entry which is preliminary data.</text>
</comment>
<evidence type="ECO:0000313" key="1">
    <source>
        <dbReference type="EMBL" id="MDR7331769.1"/>
    </source>
</evidence>
<evidence type="ECO:0008006" key="3">
    <source>
        <dbReference type="Google" id="ProtNLM"/>
    </source>
</evidence>
<gene>
    <name evidence="1" type="ORF">J2X21_000881</name>
</gene>
<accession>A0ABU2A3L2</accession>
<evidence type="ECO:0000313" key="2">
    <source>
        <dbReference type="Proteomes" id="UP001180825"/>
    </source>
</evidence>
<dbReference type="Proteomes" id="UP001180825">
    <property type="component" value="Unassembled WGS sequence"/>
</dbReference>
<dbReference type="EMBL" id="JAVDXV010000001">
    <property type="protein sequence ID" value="MDR7331769.1"/>
    <property type="molecule type" value="Genomic_DNA"/>
</dbReference>